<accession>A0ABR2YK40</accession>
<keyword evidence="3" id="KW-0732">Signal</keyword>
<name>A0ABR2YK40_9CHLO</name>
<keyword evidence="2" id="KW-1133">Transmembrane helix</keyword>
<sequence length="237" mass="25532">MAAWLFIWIFWFIQEAKPYVTNEDTYDLNAVLSALFLGVLILILFFVVSLILLLKNAINREPLSGFGNGILLASSFHTSIFLLLSALTIYSAKNLTRVWQRNPNLSWNSGQTAAYYATYVLAFLLVGVYLAYSVLILVMRNVFVREEKEGKIPASPAAANPVAPAPAATKPKRNWFSKKPKAQPAAEPIGATAPGTPHPATPAAVPHSEPAAPASAAPAHTTPEGPPAQPKGAWDAV</sequence>
<dbReference type="Proteomes" id="UP001491310">
    <property type="component" value="Unassembled WGS sequence"/>
</dbReference>
<evidence type="ECO:0000313" key="4">
    <source>
        <dbReference type="EMBL" id="KAK9906867.1"/>
    </source>
</evidence>
<feature type="chain" id="PRO_5046853588" description="MARVEL domain-containing protein" evidence="3">
    <location>
        <begin position="19"/>
        <end position="237"/>
    </location>
</feature>
<feature type="region of interest" description="Disordered" evidence="1">
    <location>
        <begin position="154"/>
        <end position="237"/>
    </location>
</feature>
<protein>
    <recommendedName>
        <fullName evidence="6">MARVEL domain-containing protein</fullName>
    </recommendedName>
</protein>
<keyword evidence="5" id="KW-1185">Reference proteome</keyword>
<feature type="compositionally biased region" description="Basic residues" evidence="1">
    <location>
        <begin position="170"/>
        <end position="181"/>
    </location>
</feature>
<gene>
    <name evidence="4" type="ORF">WJX75_009399</name>
</gene>
<feature type="transmembrane region" description="Helical" evidence="2">
    <location>
        <begin position="34"/>
        <end position="54"/>
    </location>
</feature>
<keyword evidence="2" id="KW-0472">Membrane</keyword>
<feature type="signal peptide" evidence="3">
    <location>
        <begin position="1"/>
        <end position="18"/>
    </location>
</feature>
<feature type="transmembrane region" description="Helical" evidence="2">
    <location>
        <begin position="66"/>
        <end position="93"/>
    </location>
</feature>
<feature type="compositionally biased region" description="Low complexity" evidence="1">
    <location>
        <begin position="201"/>
        <end position="223"/>
    </location>
</feature>
<evidence type="ECO:0000313" key="5">
    <source>
        <dbReference type="Proteomes" id="UP001491310"/>
    </source>
</evidence>
<evidence type="ECO:0008006" key="6">
    <source>
        <dbReference type="Google" id="ProtNLM"/>
    </source>
</evidence>
<feature type="compositionally biased region" description="Low complexity" evidence="1">
    <location>
        <begin position="154"/>
        <end position="168"/>
    </location>
</feature>
<organism evidence="4 5">
    <name type="scientific">Coccomyxa subellipsoidea</name>
    <dbReference type="NCBI Taxonomy" id="248742"/>
    <lineage>
        <taxon>Eukaryota</taxon>
        <taxon>Viridiplantae</taxon>
        <taxon>Chlorophyta</taxon>
        <taxon>core chlorophytes</taxon>
        <taxon>Trebouxiophyceae</taxon>
        <taxon>Trebouxiophyceae incertae sedis</taxon>
        <taxon>Coccomyxaceae</taxon>
        <taxon>Coccomyxa</taxon>
    </lineage>
</organism>
<reference evidence="4 5" key="1">
    <citation type="journal article" date="2024" name="Nat. Commun.">
        <title>Phylogenomics reveals the evolutionary origins of lichenization in chlorophyte algae.</title>
        <authorList>
            <person name="Puginier C."/>
            <person name="Libourel C."/>
            <person name="Otte J."/>
            <person name="Skaloud P."/>
            <person name="Haon M."/>
            <person name="Grisel S."/>
            <person name="Petersen M."/>
            <person name="Berrin J.G."/>
            <person name="Delaux P.M."/>
            <person name="Dal Grande F."/>
            <person name="Keller J."/>
        </authorList>
    </citation>
    <scope>NUCLEOTIDE SEQUENCE [LARGE SCALE GENOMIC DNA]</scope>
    <source>
        <strain evidence="4 5">SAG 216-7</strain>
    </source>
</reference>
<evidence type="ECO:0000256" key="3">
    <source>
        <dbReference type="SAM" id="SignalP"/>
    </source>
</evidence>
<evidence type="ECO:0000256" key="1">
    <source>
        <dbReference type="SAM" id="MobiDB-lite"/>
    </source>
</evidence>
<proteinExistence type="predicted"/>
<keyword evidence="2" id="KW-0812">Transmembrane</keyword>
<comment type="caution">
    <text evidence="4">The sequence shown here is derived from an EMBL/GenBank/DDBJ whole genome shotgun (WGS) entry which is preliminary data.</text>
</comment>
<evidence type="ECO:0000256" key="2">
    <source>
        <dbReference type="SAM" id="Phobius"/>
    </source>
</evidence>
<feature type="transmembrane region" description="Helical" evidence="2">
    <location>
        <begin position="113"/>
        <end position="138"/>
    </location>
</feature>
<dbReference type="EMBL" id="JALJOT010000010">
    <property type="protein sequence ID" value="KAK9906867.1"/>
    <property type="molecule type" value="Genomic_DNA"/>
</dbReference>